<evidence type="ECO:0000256" key="3">
    <source>
        <dbReference type="ARBA" id="ARBA00023125"/>
    </source>
</evidence>
<dbReference type="Pfam" id="PF03466">
    <property type="entry name" value="LysR_substrate"/>
    <property type="match status" value="1"/>
</dbReference>
<dbReference type="SUPFAM" id="SSF53850">
    <property type="entry name" value="Periplasmic binding protein-like II"/>
    <property type="match status" value="1"/>
</dbReference>
<dbReference type="SUPFAM" id="SSF46785">
    <property type="entry name" value="Winged helix' DNA-binding domain"/>
    <property type="match status" value="1"/>
</dbReference>
<protein>
    <submittedName>
        <fullName evidence="7">LysR family transcriptional regulator</fullName>
    </submittedName>
</protein>
<keyword evidence="4" id="KW-0804">Transcription</keyword>
<dbReference type="PANTHER" id="PTHR30346:SF28">
    <property type="entry name" value="HTH-TYPE TRANSCRIPTIONAL REGULATOR CYNR"/>
    <property type="match status" value="1"/>
</dbReference>
<gene>
    <name evidence="7" type="ORF">EII34_02795</name>
</gene>
<keyword evidence="2" id="KW-0805">Transcription regulation</keyword>
<evidence type="ECO:0000256" key="2">
    <source>
        <dbReference type="ARBA" id="ARBA00023015"/>
    </source>
</evidence>
<dbReference type="InterPro" id="IPR036388">
    <property type="entry name" value="WH-like_DNA-bd_sf"/>
</dbReference>
<accession>A0A3P1TAV6</accession>
<feature type="compositionally biased region" description="Polar residues" evidence="5">
    <location>
        <begin position="299"/>
        <end position="309"/>
    </location>
</feature>
<comment type="caution">
    <text evidence="7">The sequence shown here is derived from an EMBL/GenBank/DDBJ whole genome shotgun (WGS) entry which is preliminary data.</text>
</comment>
<dbReference type="GO" id="GO:0032993">
    <property type="term" value="C:protein-DNA complex"/>
    <property type="evidence" value="ECO:0007669"/>
    <property type="project" value="TreeGrafter"/>
</dbReference>
<evidence type="ECO:0000256" key="4">
    <source>
        <dbReference type="ARBA" id="ARBA00023163"/>
    </source>
</evidence>
<dbReference type="AlphaFoldDB" id="A0A3P1TAV6"/>
<reference evidence="7 8" key="1">
    <citation type="submission" date="2018-11" db="EMBL/GenBank/DDBJ databases">
        <title>Genomes From Bacteria Associated with the Canine Oral Cavity: a Test Case for Automated Genome-Based Taxonomic Assignment.</title>
        <authorList>
            <person name="Coil D.A."/>
            <person name="Jospin G."/>
            <person name="Darling A.E."/>
            <person name="Wallis C."/>
            <person name="Davis I.J."/>
            <person name="Harris S."/>
            <person name="Eisen J.A."/>
            <person name="Holcombe L.J."/>
            <person name="O'Flynn C."/>
        </authorList>
    </citation>
    <scope>NUCLEOTIDE SEQUENCE [LARGE SCALE GENOMIC DNA]</scope>
    <source>
        <strain evidence="7 8">OH887_COT-365</strain>
    </source>
</reference>
<feature type="domain" description="HTH lysR-type" evidence="6">
    <location>
        <begin position="1"/>
        <end position="58"/>
    </location>
</feature>
<evidence type="ECO:0000256" key="5">
    <source>
        <dbReference type="SAM" id="MobiDB-lite"/>
    </source>
</evidence>
<dbReference type="GO" id="GO:0003677">
    <property type="term" value="F:DNA binding"/>
    <property type="evidence" value="ECO:0007669"/>
    <property type="project" value="UniProtKB-KW"/>
</dbReference>
<feature type="region of interest" description="Disordered" evidence="5">
    <location>
        <begin position="283"/>
        <end position="309"/>
    </location>
</feature>
<dbReference type="Proteomes" id="UP000280819">
    <property type="component" value="Unassembled WGS sequence"/>
</dbReference>
<dbReference type="Pfam" id="PF00126">
    <property type="entry name" value="HTH_1"/>
    <property type="match status" value="1"/>
</dbReference>
<dbReference type="InterPro" id="IPR005119">
    <property type="entry name" value="LysR_subst-bd"/>
</dbReference>
<evidence type="ECO:0000313" key="8">
    <source>
        <dbReference type="Proteomes" id="UP000280819"/>
    </source>
</evidence>
<dbReference type="GO" id="GO:0003700">
    <property type="term" value="F:DNA-binding transcription factor activity"/>
    <property type="evidence" value="ECO:0007669"/>
    <property type="project" value="InterPro"/>
</dbReference>
<dbReference type="Gene3D" id="1.10.10.10">
    <property type="entry name" value="Winged helix-like DNA-binding domain superfamily/Winged helix DNA-binding domain"/>
    <property type="match status" value="1"/>
</dbReference>
<dbReference type="Gene3D" id="3.40.190.290">
    <property type="match status" value="1"/>
</dbReference>
<evidence type="ECO:0000313" key="7">
    <source>
        <dbReference type="EMBL" id="RRD06571.1"/>
    </source>
</evidence>
<comment type="similarity">
    <text evidence="1">Belongs to the LysR transcriptional regulatory family.</text>
</comment>
<evidence type="ECO:0000256" key="1">
    <source>
        <dbReference type="ARBA" id="ARBA00009437"/>
    </source>
</evidence>
<evidence type="ECO:0000259" key="6">
    <source>
        <dbReference type="PROSITE" id="PS50931"/>
    </source>
</evidence>
<proteinExistence type="inferred from homology"/>
<dbReference type="InterPro" id="IPR036390">
    <property type="entry name" value="WH_DNA-bd_sf"/>
</dbReference>
<dbReference type="RefSeq" id="WP_124842704.1">
    <property type="nucleotide sequence ID" value="NZ_RQZG01000002.1"/>
</dbReference>
<dbReference type="OrthoDB" id="3181812at2"/>
<dbReference type="EMBL" id="RQZG01000002">
    <property type="protein sequence ID" value="RRD06571.1"/>
    <property type="molecule type" value="Genomic_DNA"/>
</dbReference>
<dbReference type="PANTHER" id="PTHR30346">
    <property type="entry name" value="TRANSCRIPTIONAL DUAL REGULATOR HCAR-RELATED"/>
    <property type="match status" value="1"/>
</dbReference>
<keyword evidence="3" id="KW-0238">DNA-binding</keyword>
<sequence length="309" mass="33911">MDVATLRWFQLVADGATVTEVSDLELTSQPTISRALTRLSDEVGTPLLHREGRLLRLTRAGAAFKRHVDAMLHHLDDGLAAVAQLTDPERGTVVLAYQASLGSWLVPQLVAAFREQHPEVRLELRSLRDKTTAASDPDLELSTRQLPGRQWRVLLREPIKVVLPTDHPLTRQQDITVADLAEEPLVAMRASSQLRLATDALFTTAGLRPRISYEVDDLPSLYGYVAAGLGIALAPERPGEVVLRDLPGRVFRDIGLSWSGERQLLPAAELFRDHVLRNAQHVGSRATTHGEFPPGPGPISSTRPGDPNT</sequence>
<dbReference type="InterPro" id="IPR000847">
    <property type="entry name" value="LysR_HTH_N"/>
</dbReference>
<dbReference type="PROSITE" id="PS50931">
    <property type="entry name" value="HTH_LYSR"/>
    <property type="match status" value="1"/>
</dbReference>
<organism evidence="7 8">
    <name type="scientific">Arachnia propionica</name>
    <dbReference type="NCBI Taxonomy" id="1750"/>
    <lineage>
        <taxon>Bacteria</taxon>
        <taxon>Bacillati</taxon>
        <taxon>Actinomycetota</taxon>
        <taxon>Actinomycetes</taxon>
        <taxon>Propionibacteriales</taxon>
        <taxon>Propionibacteriaceae</taxon>
        <taxon>Arachnia</taxon>
    </lineage>
</organism>
<name>A0A3P1TAV6_9ACTN</name>